<keyword evidence="1" id="KW-1133">Transmembrane helix</keyword>
<protein>
    <submittedName>
        <fullName evidence="2">Uncharacterized protein</fullName>
    </submittedName>
</protein>
<name>A0A6N2YHD4_9BACT</name>
<dbReference type="AlphaFoldDB" id="A0A6N2YHD4"/>
<dbReference type="RefSeq" id="WP_234100315.1">
    <property type="nucleotide sequence ID" value="NZ_CACRUT010000001.1"/>
</dbReference>
<dbReference type="EMBL" id="CACRUT010000001">
    <property type="protein sequence ID" value="VYT65060.1"/>
    <property type="molecule type" value="Genomic_DNA"/>
</dbReference>
<feature type="transmembrane region" description="Helical" evidence="1">
    <location>
        <begin position="45"/>
        <end position="65"/>
    </location>
</feature>
<gene>
    <name evidence="2" type="ORF">PCLFYP37_00035</name>
</gene>
<evidence type="ECO:0000313" key="2">
    <source>
        <dbReference type="EMBL" id="VYT65060.1"/>
    </source>
</evidence>
<evidence type="ECO:0000256" key="1">
    <source>
        <dbReference type="SAM" id="Phobius"/>
    </source>
</evidence>
<accession>A0A6N2YHD4</accession>
<keyword evidence="1" id="KW-0472">Membrane</keyword>
<keyword evidence="1" id="KW-0812">Transmembrane</keyword>
<organism evidence="2">
    <name type="scientific">Paraprevotella clara</name>
    <dbReference type="NCBI Taxonomy" id="454154"/>
    <lineage>
        <taxon>Bacteria</taxon>
        <taxon>Pseudomonadati</taxon>
        <taxon>Bacteroidota</taxon>
        <taxon>Bacteroidia</taxon>
        <taxon>Bacteroidales</taxon>
        <taxon>Prevotellaceae</taxon>
        <taxon>Paraprevotella</taxon>
    </lineage>
</organism>
<proteinExistence type="predicted"/>
<sequence length="67" mass="7336">MKPAKIIKTAIRALFAVPCALFLWVVYFTVGVAEALVCGVLQMIWSIVLFGISLVCVIGILVWLLTL</sequence>
<reference evidence="2" key="1">
    <citation type="submission" date="2019-11" db="EMBL/GenBank/DDBJ databases">
        <authorList>
            <person name="Feng L."/>
        </authorList>
    </citation>
    <scope>NUCLEOTIDE SEQUENCE</scope>
    <source>
        <strain evidence="2">PclaraLFYP37</strain>
    </source>
</reference>